<dbReference type="AlphaFoldDB" id="X1KHI5"/>
<reference evidence="1" key="1">
    <citation type="journal article" date="2014" name="Front. Microbiol.">
        <title>High frequency of phylogenetically diverse reductive dehalogenase-homologous genes in deep subseafloor sedimentary metagenomes.</title>
        <authorList>
            <person name="Kawai M."/>
            <person name="Futagami T."/>
            <person name="Toyoda A."/>
            <person name="Takaki Y."/>
            <person name="Nishi S."/>
            <person name="Hori S."/>
            <person name="Arai W."/>
            <person name="Tsubouchi T."/>
            <person name="Morono Y."/>
            <person name="Uchiyama I."/>
            <person name="Ito T."/>
            <person name="Fujiyama A."/>
            <person name="Inagaki F."/>
            <person name="Takami H."/>
        </authorList>
    </citation>
    <scope>NUCLEOTIDE SEQUENCE</scope>
    <source>
        <strain evidence="1">Expedition CK06-06</strain>
    </source>
</reference>
<protein>
    <submittedName>
        <fullName evidence="1">Uncharacterized protein</fullName>
    </submittedName>
</protein>
<gene>
    <name evidence="1" type="ORF">S03H2_58750</name>
</gene>
<feature type="non-terminal residue" evidence="1">
    <location>
        <position position="68"/>
    </location>
</feature>
<proteinExistence type="predicted"/>
<comment type="caution">
    <text evidence="1">The sequence shown here is derived from an EMBL/GenBank/DDBJ whole genome shotgun (WGS) entry which is preliminary data.</text>
</comment>
<sequence length="68" mass="7862">MIEILINLKRFDIPRVLGGICPFSKPREWIESVLEETIKYGLGNMKDLHITYFLPEALILSTTNKLKT</sequence>
<name>X1KHI5_9ZZZZ</name>
<evidence type="ECO:0000313" key="1">
    <source>
        <dbReference type="EMBL" id="GAH89609.1"/>
    </source>
</evidence>
<accession>X1KHI5</accession>
<organism evidence="1">
    <name type="scientific">marine sediment metagenome</name>
    <dbReference type="NCBI Taxonomy" id="412755"/>
    <lineage>
        <taxon>unclassified sequences</taxon>
        <taxon>metagenomes</taxon>
        <taxon>ecological metagenomes</taxon>
    </lineage>
</organism>
<dbReference type="EMBL" id="BARU01037744">
    <property type="protein sequence ID" value="GAH89609.1"/>
    <property type="molecule type" value="Genomic_DNA"/>
</dbReference>